<evidence type="ECO:0000313" key="4">
    <source>
        <dbReference type="Proteomes" id="UP001217089"/>
    </source>
</evidence>
<dbReference type="PANTHER" id="PTHR24171">
    <property type="entry name" value="ANKYRIN REPEAT DOMAIN-CONTAINING PROTEIN 39-RELATED"/>
    <property type="match status" value="1"/>
</dbReference>
<keyword evidence="4" id="KW-1185">Reference proteome</keyword>
<evidence type="ECO:0000256" key="2">
    <source>
        <dbReference type="ARBA" id="ARBA00023043"/>
    </source>
</evidence>
<dbReference type="Gene3D" id="1.25.40.20">
    <property type="entry name" value="Ankyrin repeat-containing domain"/>
    <property type="match status" value="1"/>
</dbReference>
<reference evidence="3 4" key="1">
    <citation type="submission" date="2022-12" db="EMBL/GenBank/DDBJ databases">
        <title>Chromosome-level genome of Tegillarca granosa.</title>
        <authorList>
            <person name="Kim J."/>
        </authorList>
    </citation>
    <scope>NUCLEOTIDE SEQUENCE [LARGE SCALE GENOMIC DNA]</scope>
    <source>
        <strain evidence="3">Teg-2019</strain>
        <tissue evidence="3">Adductor muscle</tissue>
    </source>
</reference>
<dbReference type="PANTHER" id="PTHR24171:SF8">
    <property type="entry name" value="BRCA1-ASSOCIATED RING DOMAIN PROTEIN 1"/>
    <property type="match status" value="1"/>
</dbReference>
<gene>
    <name evidence="3" type="ORF">KUTeg_023563</name>
</gene>
<comment type="caution">
    <text evidence="3">The sequence shown here is derived from an EMBL/GenBank/DDBJ whole genome shotgun (WGS) entry which is preliminary data.</text>
</comment>
<organism evidence="3 4">
    <name type="scientific">Tegillarca granosa</name>
    <name type="common">Malaysian cockle</name>
    <name type="synonym">Anadara granosa</name>
    <dbReference type="NCBI Taxonomy" id="220873"/>
    <lineage>
        <taxon>Eukaryota</taxon>
        <taxon>Metazoa</taxon>
        <taxon>Spiralia</taxon>
        <taxon>Lophotrochozoa</taxon>
        <taxon>Mollusca</taxon>
        <taxon>Bivalvia</taxon>
        <taxon>Autobranchia</taxon>
        <taxon>Pteriomorphia</taxon>
        <taxon>Arcoida</taxon>
        <taxon>Arcoidea</taxon>
        <taxon>Arcidae</taxon>
        <taxon>Tegillarca</taxon>
    </lineage>
</organism>
<dbReference type="EMBL" id="JARBDR010000921">
    <property type="protein sequence ID" value="KAJ8299503.1"/>
    <property type="molecule type" value="Genomic_DNA"/>
</dbReference>
<keyword evidence="2" id="KW-0040">ANK repeat</keyword>
<dbReference type="Proteomes" id="UP001217089">
    <property type="component" value="Unassembled WGS sequence"/>
</dbReference>
<evidence type="ECO:0000256" key="1">
    <source>
        <dbReference type="ARBA" id="ARBA00022737"/>
    </source>
</evidence>
<dbReference type="SUPFAM" id="SSF48403">
    <property type="entry name" value="Ankyrin repeat"/>
    <property type="match status" value="1"/>
</dbReference>
<protein>
    <submittedName>
        <fullName evidence="3">Uncharacterized protein</fullName>
    </submittedName>
</protein>
<keyword evidence="1" id="KW-0677">Repeat</keyword>
<sequence>MMIYVEAPSRNKQLKPGSMFLYQEVVRLLLENGANIDVRNLFKCTPIFSAIEGLQRKICHYLIEWGCDVHCRNSKNQTPFESVKNDEFKKYLIDTYEYYSSIVPRVMAGDMAMFDEVVRKHVAREQELCCLRSR</sequence>
<dbReference type="Pfam" id="PF13637">
    <property type="entry name" value="Ank_4"/>
    <property type="match status" value="1"/>
</dbReference>
<dbReference type="InterPro" id="IPR036770">
    <property type="entry name" value="Ankyrin_rpt-contain_sf"/>
</dbReference>
<accession>A0ABQ9E869</accession>
<proteinExistence type="predicted"/>
<dbReference type="InterPro" id="IPR002110">
    <property type="entry name" value="Ankyrin_rpt"/>
</dbReference>
<name>A0ABQ9E869_TEGGR</name>
<evidence type="ECO:0000313" key="3">
    <source>
        <dbReference type="EMBL" id="KAJ8299503.1"/>
    </source>
</evidence>